<gene>
    <name evidence="2" type="ORF">CB5_LOCUS1624</name>
</gene>
<protein>
    <submittedName>
        <fullName evidence="2">Uncharacterized protein</fullName>
    </submittedName>
</protein>
<organism evidence="2">
    <name type="scientific">Ananas comosus var. bracteatus</name>
    <name type="common">red pineapple</name>
    <dbReference type="NCBI Taxonomy" id="296719"/>
    <lineage>
        <taxon>Eukaryota</taxon>
        <taxon>Viridiplantae</taxon>
        <taxon>Streptophyta</taxon>
        <taxon>Embryophyta</taxon>
        <taxon>Tracheophyta</taxon>
        <taxon>Spermatophyta</taxon>
        <taxon>Magnoliopsida</taxon>
        <taxon>Liliopsida</taxon>
        <taxon>Poales</taxon>
        <taxon>Bromeliaceae</taxon>
        <taxon>Bromelioideae</taxon>
        <taxon>Ananas</taxon>
    </lineage>
</organism>
<proteinExistence type="predicted"/>
<feature type="transmembrane region" description="Helical" evidence="1">
    <location>
        <begin position="101"/>
        <end position="121"/>
    </location>
</feature>
<keyword evidence="1" id="KW-0812">Transmembrane</keyword>
<sequence>MVLYRYNIDGCTGTAIGPVPGLICDYGNLITAPTPHRASLLFPPLLELGTWIWSLIEGRYLKFEHLSCLFTCSFLLLIAINRKRRRRRRRRRGGGSNLRTWSISFPLLLFPPCWCLKAWIWSLQERRSSPLELGLEPLRRLGFEAQFVGLESSFGLDWRDSNSLLELERDFLLPRVLRDLWTTPFGETKNSETVRWV</sequence>
<accession>A0A6V7NIS1</accession>
<evidence type="ECO:0000256" key="1">
    <source>
        <dbReference type="SAM" id="Phobius"/>
    </source>
</evidence>
<dbReference type="AlphaFoldDB" id="A0A6V7NIS1"/>
<feature type="transmembrane region" description="Helical" evidence="1">
    <location>
        <begin position="63"/>
        <end position="80"/>
    </location>
</feature>
<keyword evidence="1" id="KW-1133">Transmembrane helix</keyword>
<reference evidence="2" key="1">
    <citation type="submission" date="2020-07" db="EMBL/GenBank/DDBJ databases">
        <authorList>
            <person name="Lin J."/>
        </authorList>
    </citation>
    <scope>NUCLEOTIDE SEQUENCE</scope>
</reference>
<evidence type="ECO:0000313" key="2">
    <source>
        <dbReference type="EMBL" id="CAD1818413.1"/>
    </source>
</evidence>
<dbReference type="EMBL" id="LR862139">
    <property type="protein sequence ID" value="CAD1818413.1"/>
    <property type="molecule type" value="Genomic_DNA"/>
</dbReference>
<name>A0A6V7NIS1_ANACO</name>
<keyword evidence="1" id="KW-0472">Membrane</keyword>